<evidence type="ECO:0000313" key="9">
    <source>
        <dbReference type="EMBL" id="EPR78106.1"/>
    </source>
</evidence>
<dbReference type="PROSITE" id="PS51748">
    <property type="entry name" value="HEXOKINASE_2"/>
    <property type="match status" value="1"/>
</dbReference>
<name>S7W5Q4_SPRLO</name>
<feature type="domain" description="Hexokinase C-terminal" evidence="8">
    <location>
        <begin position="273"/>
        <end position="377"/>
    </location>
</feature>
<dbReference type="PRINTS" id="PR00475">
    <property type="entry name" value="HEXOKINASE"/>
</dbReference>
<keyword evidence="3 6" id="KW-0547">Nucleotide-binding</keyword>
<keyword evidence="5 6" id="KW-0067">ATP-binding</keyword>
<evidence type="ECO:0000256" key="4">
    <source>
        <dbReference type="ARBA" id="ARBA00022777"/>
    </source>
</evidence>
<gene>
    <name evidence="9" type="ORF">SLOPH_2309</name>
</gene>
<dbReference type="FunCoup" id="S7W5Q4">
    <property type="interactions" value="59"/>
</dbReference>
<evidence type="ECO:0000256" key="5">
    <source>
        <dbReference type="ARBA" id="ARBA00022840"/>
    </source>
</evidence>
<dbReference type="InParanoid" id="S7W5Q4"/>
<dbReference type="GO" id="GO:0008865">
    <property type="term" value="F:fructokinase activity"/>
    <property type="evidence" value="ECO:0007669"/>
    <property type="project" value="TreeGrafter"/>
</dbReference>
<evidence type="ECO:0000256" key="6">
    <source>
        <dbReference type="RuleBase" id="RU362007"/>
    </source>
</evidence>
<dbReference type="GO" id="GO:0019158">
    <property type="term" value="F:mannokinase activity"/>
    <property type="evidence" value="ECO:0007669"/>
    <property type="project" value="TreeGrafter"/>
</dbReference>
<dbReference type="GO" id="GO:0005739">
    <property type="term" value="C:mitochondrion"/>
    <property type="evidence" value="ECO:0007669"/>
    <property type="project" value="TreeGrafter"/>
</dbReference>
<dbReference type="PANTHER" id="PTHR19443:SF24">
    <property type="entry name" value="PHOSPHOTRANSFERASE"/>
    <property type="match status" value="1"/>
</dbReference>
<organism evidence="9 10">
    <name type="scientific">Spraguea lophii (strain 42_110)</name>
    <name type="common">Microsporidian parasite</name>
    <dbReference type="NCBI Taxonomy" id="1358809"/>
    <lineage>
        <taxon>Eukaryota</taxon>
        <taxon>Fungi</taxon>
        <taxon>Fungi incertae sedis</taxon>
        <taxon>Microsporidia</taxon>
        <taxon>Spragueidae</taxon>
        <taxon>Spraguea</taxon>
    </lineage>
</organism>
<dbReference type="AlphaFoldDB" id="S7W5Q4"/>
<dbReference type="HOGENOM" id="CLU_041825_0_0_1"/>
<dbReference type="PANTHER" id="PTHR19443">
    <property type="entry name" value="HEXOKINASE"/>
    <property type="match status" value="1"/>
</dbReference>
<reference evidence="10" key="1">
    <citation type="journal article" date="2013" name="PLoS Genet.">
        <title>The genome of Spraguea lophii and the basis of host-microsporidian interactions.</title>
        <authorList>
            <person name="Campbell S.E."/>
            <person name="Williams T.A."/>
            <person name="Yousuf A."/>
            <person name="Soanes D.M."/>
            <person name="Paszkiewicz K.H."/>
            <person name="Williams B.A.P."/>
        </authorList>
    </citation>
    <scope>NUCLEOTIDE SEQUENCE [LARGE SCALE GENOMIC DNA]</scope>
    <source>
        <strain evidence="10">42_110</strain>
    </source>
</reference>
<protein>
    <recommendedName>
        <fullName evidence="6">Phosphotransferase</fullName>
        <ecNumber evidence="6">2.7.1.-</ecNumber>
    </recommendedName>
</protein>
<dbReference type="EMBL" id="ATCN01001041">
    <property type="protein sequence ID" value="EPR78106.1"/>
    <property type="molecule type" value="Genomic_DNA"/>
</dbReference>
<dbReference type="GO" id="GO:0006006">
    <property type="term" value="P:glucose metabolic process"/>
    <property type="evidence" value="ECO:0007669"/>
    <property type="project" value="TreeGrafter"/>
</dbReference>
<dbReference type="GO" id="GO:0006096">
    <property type="term" value="P:glycolytic process"/>
    <property type="evidence" value="ECO:0007669"/>
    <property type="project" value="UniProtKB-UniPathway"/>
</dbReference>
<dbReference type="InterPro" id="IPR022673">
    <property type="entry name" value="Hexokinase_C"/>
</dbReference>
<dbReference type="GO" id="GO:0001678">
    <property type="term" value="P:intracellular glucose homeostasis"/>
    <property type="evidence" value="ECO:0007669"/>
    <property type="project" value="InterPro"/>
</dbReference>
<keyword evidence="2 6" id="KW-0808">Transferase</keyword>
<evidence type="ECO:0000259" key="7">
    <source>
        <dbReference type="Pfam" id="PF00349"/>
    </source>
</evidence>
<sequence>MVKEFKFSSEDKLNLANAFKKIVDKKTDNMFLDTCVTIKENKINKEFKALAIDVGGTYLKLGLFEIKNNNEIKALAQAERFKILKDGSLKDVDLFEWICEKTKKYLEDNNVSGCLKAAMCFSYPLLHKSLKDGIIMTLGKNFPFKSLKSECNVSLELNKVFEKNNINVNVEAVINDVTATVTSSYRPGFDLYVGIVLGTGTNAGYIKKEGDEHVVINCEWAVFDHPTLKKTTFDKKIEKLLKDKNNVHYNPLDVLIGGYKFVEIINLIMKEKNLKELNLNEILEIQNSEDKKYDETKKIIYTVKKRNSVVIASLIFGIIEHFCPTGKILITLNGSVFEYEFDMNLLEAECDKLKEILEKHHYEIEYDVQKNASLIGAMKVLNNCV</sequence>
<evidence type="ECO:0000256" key="1">
    <source>
        <dbReference type="ARBA" id="ARBA00009225"/>
    </source>
</evidence>
<feature type="domain" description="Hexokinase C-terminal" evidence="8">
    <location>
        <begin position="193"/>
        <end position="270"/>
    </location>
</feature>
<keyword evidence="4 6" id="KW-0418">Kinase</keyword>
<dbReference type="Pfam" id="PF00349">
    <property type="entry name" value="Hexokinase_1"/>
    <property type="match status" value="1"/>
</dbReference>
<dbReference type="GO" id="GO:0005524">
    <property type="term" value="F:ATP binding"/>
    <property type="evidence" value="ECO:0007669"/>
    <property type="project" value="UniProtKB-UniRule"/>
</dbReference>
<dbReference type="Proteomes" id="UP000014978">
    <property type="component" value="Unassembled WGS sequence"/>
</dbReference>
<comment type="caution">
    <text evidence="9">The sequence shown here is derived from an EMBL/GenBank/DDBJ whole genome shotgun (WGS) entry which is preliminary data.</text>
</comment>
<dbReference type="GO" id="GO:0006013">
    <property type="term" value="P:mannose metabolic process"/>
    <property type="evidence" value="ECO:0007669"/>
    <property type="project" value="TreeGrafter"/>
</dbReference>
<dbReference type="InterPro" id="IPR022672">
    <property type="entry name" value="Hexokinase_N"/>
</dbReference>
<comment type="similarity">
    <text evidence="1 6">Belongs to the hexokinase family.</text>
</comment>
<dbReference type="UniPathway" id="UPA00109">
    <property type="reaction ID" value="UER00180"/>
</dbReference>
<dbReference type="VEuPathDB" id="MicrosporidiaDB:SLOPH_2309"/>
<evidence type="ECO:0000259" key="8">
    <source>
        <dbReference type="Pfam" id="PF03727"/>
    </source>
</evidence>
<keyword evidence="6" id="KW-0324">Glycolysis</keyword>
<dbReference type="GO" id="GO:0005536">
    <property type="term" value="F:D-glucose binding"/>
    <property type="evidence" value="ECO:0007669"/>
    <property type="project" value="InterPro"/>
</dbReference>
<accession>S7W5Q4</accession>
<dbReference type="GO" id="GO:0005829">
    <property type="term" value="C:cytosol"/>
    <property type="evidence" value="ECO:0007669"/>
    <property type="project" value="TreeGrafter"/>
</dbReference>
<dbReference type="InterPro" id="IPR001312">
    <property type="entry name" value="Hexokinase"/>
</dbReference>
<dbReference type="OMA" id="DRENYTL"/>
<proteinExistence type="inferred from homology"/>
<dbReference type="SUPFAM" id="SSF53067">
    <property type="entry name" value="Actin-like ATPase domain"/>
    <property type="match status" value="2"/>
</dbReference>
<evidence type="ECO:0000313" key="10">
    <source>
        <dbReference type="Proteomes" id="UP000014978"/>
    </source>
</evidence>
<feature type="domain" description="Hexokinase N-terminal" evidence="7">
    <location>
        <begin position="3"/>
        <end position="183"/>
    </location>
</feature>
<dbReference type="CDD" id="cd24000">
    <property type="entry name" value="ASKHA_NBD_HK"/>
    <property type="match status" value="1"/>
</dbReference>
<keyword evidence="10" id="KW-1185">Reference proteome</keyword>
<dbReference type="Gene3D" id="3.40.367.20">
    <property type="match status" value="1"/>
</dbReference>
<dbReference type="STRING" id="1358809.S7W5Q4"/>
<evidence type="ECO:0000256" key="3">
    <source>
        <dbReference type="ARBA" id="ARBA00022741"/>
    </source>
</evidence>
<dbReference type="GO" id="GO:0004340">
    <property type="term" value="F:glucokinase activity"/>
    <property type="evidence" value="ECO:0007669"/>
    <property type="project" value="TreeGrafter"/>
</dbReference>
<dbReference type="InterPro" id="IPR043129">
    <property type="entry name" value="ATPase_NBD"/>
</dbReference>
<dbReference type="Pfam" id="PF03727">
    <property type="entry name" value="Hexokinase_2"/>
    <property type="match status" value="2"/>
</dbReference>
<dbReference type="Gene3D" id="3.30.420.40">
    <property type="match status" value="1"/>
</dbReference>
<dbReference type="OrthoDB" id="419537at2759"/>
<evidence type="ECO:0000256" key="2">
    <source>
        <dbReference type="ARBA" id="ARBA00022679"/>
    </source>
</evidence>
<dbReference type="EC" id="2.7.1.-" evidence="6"/>